<name>A0A6A6PAI3_9PEZI</name>
<reference evidence="2" key="1">
    <citation type="journal article" date="2020" name="Stud. Mycol.">
        <title>101 Dothideomycetes genomes: a test case for predicting lifestyles and emergence of pathogens.</title>
        <authorList>
            <person name="Haridas S."/>
            <person name="Albert R."/>
            <person name="Binder M."/>
            <person name="Bloem J."/>
            <person name="Labutti K."/>
            <person name="Salamov A."/>
            <person name="Andreopoulos B."/>
            <person name="Baker S."/>
            <person name="Barry K."/>
            <person name="Bills G."/>
            <person name="Bluhm B."/>
            <person name="Cannon C."/>
            <person name="Castanera R."/>
            <person name="Culley D."/>
            <person name="Daum C."/>
            <person name="Ezra D."/>
            <person name="Gonzalez J."/>
            <person name="Henrissat B."/>
            <person name="Kuo A."/>
            <person name="Liang C."/>
            <person name="Lipzen A."/>
            <person name="Lutzoni F."/>
            <person name="Magnuson J."/>
            <person name="Mondo S."/>
            <person name="Nolan M."/>
            <person name="Ohm R."/>
            <person name="Pangilinan J."/>
            <person name="Park H.-J."/>
            <person name="Ramirez L."/>
            <person name="Alfaro M."/>
            <person name="Sun H."/>
            <person name="Tritt A."/>
            <person name="Yoshinaga Y."/>
            <person name="Zwiers L.-H."/>
            <person name="Turgeon B."/>
            <person name="Goodwin S."/>
            <person name="Spatafora J."/>
            <person name="Crous P."/>
            <person name="Grigoriev I."/>
        </authorList>
    </citation>
    <scope>NUCLEOTIDE SEQUENCE</scope>
    <source>
        <strain evidence="2">ATCC 16933</strain>
    </source>
</reference>
<organism evidence="2 3">
    <name type="scientific">Lineolata rhizophorae</name>
    <dbReference type="NCBI Taxonomy" id="578093"/>
    <lineage>
        <taxon>Eukaryota</taxon>
        <taxon>Fungi</taxon>
        <taxon>Dikarya</taxon>
        <taxon>Ascomycota</taxon>
        <taxon>Pezizomycotina</taxon>
        <taxon>Dothideomycetes</taxon>
        <taxon>Dothideomycetes incertae sedis</taxon>
        <taxon>Lineolatales</taxon>
        <taxon>Lineolataceae</taxon>
        <taxon>Lineolata</taxon>
    </lineage>
</organism>
<evidence type="ECO:0000313" key="2">
    <source>
        <dbReference type="EMBL" id="KAF2460916.1"/>
    </source>
</evidence>
<keyword evidence="3" id="KW-1185">Reference proteome</keyword>
<evidence type="ECO:0000313" key="3">
    <source>
        <dbReference type="Proteomes" id="UP000799766"/>
    </source>
</evidence>
<sequence>MAPSDHHGSAAGQHHGNHARDPSSANLQPRESADAVRLSPRQHVIAKHLLTVSALCAAETVVAVEHAFFLLDFIAHWLLHLTGPLGQGRNFSPARPETATAAPIKASPAGNEYAAARGPKWNRRKANKRNYSTE</sequence>
<feature type="region of interest" description="Disordered" evidence="1">
    <location>
        <begin position="91"/>
        <end position="134"/>
    </location>
</feature>
<dbReference type="EMBL" id="MU001672">
    <property type="protein sequence ID" value="KAF2460916.1"/>
    <property type="molecule type" value="Genomic_DNA"/>
</dbReference>
<proteinExistence type="predicted"/>
<accession>A0A6A6PAI3</accession>
<gene>
    <name evidence="2" type="ORF">BDY21DRAFT_135362</name>
</gene>
<protein>
    <submittedName>
        <fullName evidence="2">Uncharacterized protein</fullName>
    </submittedName>
</protein>
<evidence type="ECO:0000256" key="1">
    <source>
        <dbReference type="SAM" id="MobiDB-lite"/>
    </source>
</evidence>
<dbReference type="Proteomes" id="UP000799766">
    <property type="component" value="Unassembled WGS sequence"/>
</dbReference>
<feature type="region of interest" description="Disordered" evidence="1">
    <location>
        <begin position="1"/>
        <end position="38"/>
    </location>
</feature>
<dbReference type="AlphaFoldDB" id="A0A6A6PAI3"/>